<name>Q1KUP4_9ROSI</name>
<dbReference type="PANTHER" id="PTHR31635">
    <property type="entry name" value="REVERSE TRANSCRIPTASE DOMAIN-CONTAINING PROTEIN-RELATED"/>
    <property type="match status" value="1"/>
</dbReference>
<dbReference type="EMBL" id="DQ415922">
    <property type="protein sequence ID" value="ABD96942.1"/>
    <property type="molecule type" value="Genomic_DNA"/>
</dbReference>
<dbReference type="PANTHER" id="PTHR31635:SF196">
    <property type="entry name" value="REVERSE TRANSCRIPTASE DOMAIN-CONTAINING PROTEIN-RELATED"/>
    <property type="match status" value="1"/>
</dbReference>
<dbReference type="Pfam" id="PF00078">
    <property type="entry name" value="RVT_1"/>
    <property type="match status" value="1"/>
</dbReference>
<accession>Q1KUP4</accession>
<evidence type="ECO:0000313" key="2">
    <source>
        <dbReference type="EMBL" id="ABD96942.1"/>
    </source>
</evidence>
<sequence>MEFFRNGKLLKELNATIITLVPKIPEAINLGDFRPISCCNFLYKVISKIIANRLQLLLPWLISGNQAAFQKGRSMGDHIMLAAELVKDYNRPSAEPSAMLKIDIKKAFDSISWDFILDILRALDLPLVFIGWIRECITSPSFSVAINGELAGFFRGKRVIYGMVNAWSRVFMLPKHLLKEIDRLCSTFLWKNSIEVRSKARIAWKLVCQPKEEGGLGIRRLEDFSSIFRLKSIWMIFKESGSLWVAWLKENVFKKRGFWGALRSQRQSCHLRKLLGYKDHAREFLSCVLGNGKTTTFWHDDWTGMGPLIERIGAAGPRALRIPLYAAVAKAVRGSNWNFPGARSSAVQVVLSTLQKKYEIPTDFSNGLIRCNFSNGFPTVYRWNNSNAFLTDFQRTSNGFVR</sequence>
<protein>
    <recommendedName>
        <fullName evidence="1">Reverse transcriptase domain-containing protein</fullName>
    </recommendedName>
</protein>
<dbReference type="SUPFAM" id="SSF56672">
    <property type="entry name" value="DNA/RNA polymerases"/>
    <property type="match status" value="1"/>
</dbReference>
<proteinExistence type="predicted"/>
<organism evidence="2">
    <name type="scientific">Tarenaya spinosa</name>
    <dbReference type="NCBI Taxonomy" id="228870"/>
    <lineage>
        <taxon>Eukaryota</taxon>
        <taxon>Viridiplantae</taxon>
        <taxon>Streptophyta</taxon>
        <taxon>Embryophyta</taxon>
        <taxon>Tracheophyta</taxon>
        <taxon>Spermatophyta</taxon>
        <taxon>Magnoliopsida</taxon>
        <taxon>eudicotyledons</taxon>
        <taxon>Gunneridae</taxon>
        <taxon>Pentapetalae</taxon>
        <taxon>rosids</taxon>
        <taxon>malvids</taxon>
        <taxon>Brassicales</taxon>
        <taxon>Cleomaceae</taxon>
        <taxon>New World clade</taxon>
        <taxon>Tarenaya</taxon>
    </lineage>
</organism>
<dbReference type="InterPro" id="IPR043502">
    <property type="entry name" value="DNA/RNA_pol_sf"/>
</dbReference>
<dbReference type="InterPro" id="IPR000477">
    <property type="entry name" value="RT_dom"/>
</dbReference>
<dbReference type="CDD" id="cd01650">
    <property type="entry name" value="RT_nLTR_like"/>
    <property type="match status" value="1"/>
</dbReference>
<dbReference type="AlphaFoldDB" id="Q1KUP4"/>
<reference evidence="2" key="1">
    <citation type="journal article" date="2006" name="Plant Cell">
        <title>Independent ancient polyploidy events in the sister families Brassicaceae and Cleomaceae.</title>
        <authorList>
            <person name="Schranz M.E."/>
            <person name="Mitchell-Olds T."/>
        </authorList>
    </citation>
    <scope>NUCLEOTIDE SEQUENCE</scope>
</reference>
<feature type="domain" description="Reverse transcriptase" evidence="1">
    <location>
        <begin position="30"/>
        <end position="181"/>
    </location>
</feature>
<evidence type="ECO:0000259" key="1">
    <source>
        <dbReference type="Pfam" id="PF00078"/>
    </source>
</evidence>